<protein>
    <submittedName>
        <fullName evidence="1">Uncharacterized protein</fullName>
    </submittedName>
</protein>
<proteinExistence type="predicted"/>
<name>C1H8K1_PARBA</name>
<dbReference type="Proteomes" id="UP000002059">
    <property type="component" value="Partially assembled WGS sequence"/>
</dbReference>
<dbReference type="HOGENOM" id="CLU_1448136_0_0_1"/>
<evidence type="ECO:0000313" key="1">
    <source>
        <dbReference type="EMBL" id="EEH36674.2"/>
    </source>
</evidence>
<accession>C1H8K1</accession>
<dbReference type="AlphaFoldDB" id="C1H8K1"/>
<evidence type="ECO:0000313" key="2">
    <source>
        <dbReference type="Proteomes" id="UP000002059"/>
    </source>
</evidence>
<dbReference type="GeneID" id="9094137"/>
<gene>
    <name evidence="1" type="ORF">PAAG_07092</name>
</gene>
<dbReference type="RefSeq" id="XP_015700559.1">
    <property type="nucleotide sequence ID" value="XM_015846124.1"/>
</dbReference>
<sequence length="187" mass="21080">MTGKFRHESQLLAWVTCKMSVERCHLSTLDVYAELRQKLQWQADLRMLRFVCKIFNQSSSSIWAPSVCRCIICTKSQPQIWRHISGTPVSLEHLAYGGGLEGSLILGEVGPPGPPWRACALGSVLGPDFEMPSPHYCQISYIPDVSRRSLIMPFHRLTIFLLAYFGMMVLEKIVDTQIVKLILQAAS</sequence>
<keyword evidence="2" id="KW-1185">Reference proteome</keyword>
<dbReference type="EMBL" id="KN294013">
    <property type="protein sequence ID" value="EEH36674.2"/>
    <property type="molecule type" value="Genomic_DNA"/>
</dbReference>
<reference evidence="1 2" key="1">
    <citation type="journal article" date="2011" name="PLoS Genet.">
        <title>Comparative genomic analysis of human fungal pathogens causing paracoccidioidomycosis.</title>
        <authorList>
            <person name="Desjardins C.A."/>
            <person name="Champion M.D."/>
            <person name="Holder J.W."/>
            <person name="Muszewska A."/>
            <person name="Goldberg J."/>
            <person name="Bailao A.M."/>
            <person name="Brigido M.M."/>
            <person name="Ferreira M.E."/>
            <person name="Garcia A.M."/>
            <person name="Grynberg M."/>
            <person name="Gujja S."/>
            <person name="Heiman D.I."/>
            <person name="Henn M.R."/>
            <person name="Kodira C.D."/>
            <person name="Leon-Narvaez H."/>
            <person name="Longo L.V."/>
            <person name="Ma L.J."/>
            <person name="Malavazi I."/>
            <person name="Matsuo A.L."/>
            <person name="Morais F.V."/>
            <person name="Pereira M."/>
            <person name="Rodriguez-Brito S."/>
            <person name="Sakthikumar S."/>
            <person name="Salem-Izacc S.M."/>
            <person name="Sykes S.M."/>
            <person name="Teixeira M.M."/>
            <person name="Vallejo M.C."/>
            <person name="Walter M.E."/>
            <person name="Yandava C."/>
            <person name="Young S."/>
            <person name="Zeng Q."/>
            <person name="Zucker J."/>
            <person name="Felipe M.S."/>
            <person name="Goldman G.H."/>
            <person name="Haas B.J."/>
            <person name="McEwen J.G."/>
            <person name="Nino-Vega G."/>
            <person name="Puccia R."/>
            <person name="San-Blas G."/>
            <person name="Soares C.M."/>
            <person name="Birren B.W."/>
            <person name="Cuomo C.A."/>
        </authorList>
    </citation>
    <scope>NUCLEOTIDE SEQUENCE [LARGE SCALE GENOMIC DNA]</scope>
    <source>
        <strain evidence="2">ATCC MYA-826 / Pb01</strain>
    </source>
</reference>
<organism evidence="1 2">
    <name type="scientific">Paracoccidioides lutzii (strain ATCC MYA-826 / Pb01)</name>
    <name type="common">Paracoccidioides brasiliensis</name>
    <dbReference type="NCBI Taxonomy" id="502779"/>
    <lineage>
        <taxon>Eukaryota</taxon>
        <taxon>Fungi</taxon>
        <taxon>Dikarya</taxon>
        <taxon>Ascomycota</taxon>
        <taxon>Pezizomycotina</taxon>
        <taxon>Eurotiomycetes</taxon>
        <taxon>Eurotiomycetidae</taxon>
        <taxon>Onygenales</taxon>
        <taxon>Ajellomycetaceae</taxon>
        <taxon>Paracoccidioides</taxon>
    </lineage>
</organism>
<dbReference type="VEuPathDB" id="FungiDB:PAAG_07092"/>
<dbReference type="KEGG" id="pbl:PAAG_07092"/>